<dbReference type="InterPro" id="IPR002347">
    <property type="entry name" value="SDR_fam"/>
</dbReference>
<dbReference type="GO" id="GO:0008233">
    <property type="term" value="F:peptidase activity"/>
    <property type="evidence" value="ECO:0007669"/>
    <property type="project" value="UniProtKB-KW"/>
</dbReference>
<dbReference type="Proteomes" id="UP000436088">
    <property type="component" value="Unassembled WGS sequence"/>
</dbReference>
<dbReference type="InterPro" id="IPR036291">
    <property type="entry name" value="NAD(P)-bd_dom_sf"/>
</dbReference>
<dbReference type="PANTHER" id="PTHR42820">
    <property type="entry name" value="SHORT-CHAIN DEHYDROGENASE REDUCTASE"/>
    <property type="match status" value="1"/>
</dbReference>
<keyword evidence="2" id="KW-0472">Membrane</keyword>
<comment type="caution">
    <text evidence="3">The sequence shown here is derived from an EMBL/GenBank/DDBJ whole genome shotgun (WGS) entry which is preliminary data.</text>
</comment>
<protein>
    <submittedName>
        <fullName evidence="3">ATP-dependent clp protease ATP-binding subunit clpA family protein</fullName>
    </submittedName>
</protein>
<sequence>MYQISQWSKNGFIEQFAKGRYTFVYRPSYKTALPVSSHRVIEICPPTFSPVKSRVSEYSTLSGTSRFLVIWIYAANKFTSRVGPHWDSRQSFLMLKVMKQKASLLLIQTKRSSCYIKGVLIGAMSTLAVMFVVLLAFLWICLLSKKERDAKKYTEVKKQVHQDTKAILEVAARCTNASPDERPTMNQVVQLLEQESSVIALMRCASTQLAPHGIRVNCVSPGPVATPALCNALGIGAEDVESLFSRFVCLKNDVVVFLASEESQFITGHNLVVDGLFQGSA</sequence>
<gene>
    <name evidence="3" type="ORF">F3Y22_tig00112523pilonHSYRG00004</name>
</gene>
<dbReference type="Pfam" id="PF13561">
    <property type="entry name" value="adh_short_C2"/>
    <property type="match status" value="1"/>
</dbReference>
<dbReference type="SUPFAM" id="SSF51735">
    <property type="entry name" value="NAD(P)-binding Rossmann-fold domains"/>
    <property type="match status" value="1"/>
</dbReference>
<keyword evidence="2" id="KW-0812">Transmembrane</keyword>
<comment type="similarity">
    <text evidence="1">Belongs to the short-chain dehydrogenases/reductases (SDR) family.</text>
</comment>
<accession>A0A6A2X9E1</accession>
<dbReference type="GO" id="GO:0006508">
    <property type="term" value="P:proteolysis"/>
    <property type="evidence" value="ECO:0007669"/>
    <property type="project" value="UniProtKB-KW"/>
</dbReference>
<keyword evidence="4" id="KW-1185">Reference proteome</keyword>
<dbReference type="AlphaFoldDB" id="A0A6A2X9E1"/>
<evidence type="ECO:0000313" key="3">
    <source>
        <dbReference type="EMBL" id="KAE8665850.1"/>
    </source>
</evidence>
<evidence type="ECO:0000313" key="4">
    <source>
        <dbReference type="Proteomes" id="UP000436088"/>
    </source>
</evidence>
<proteinExistence type="inferred from homology"/>
<dbReference type="Gene3D" id="3.40.50.720">
    <property type="entry name" value="NAD(P)-binding Rossmann-like Domain"/>
    <property type="match status" value="1"/>
</dbReference>
<keyword evidence="3" id="KW-0378">Hydrolase</keyword>
<evidence type="ECO:0000256" key="2">
    <source>
        <dbReference type="SAM" id="Phobius"/>
    </source>
</evidence>
<dbReference type="GO" id="GO:0005524">
    <property type="term" value="F:ATP binding"/>
    <property type="evidence" value="ECO:0007669"/>
    <property type="project" value="UniProtKB-KW"/>
</dbReference>
<keyword evidence="3" id="KW-0547">Nucleotide-binding</keyword>
<keyword evidence="2" id="KW-1133">Transmembrane helix</keyword>
<dbReference type="EMBL" id="VEPZ02001604">
    <property type="protein sequence ID" value="KAE8665850.1"/>
    <property type="molecule type" value="Genomic_DNA"/>
</dbReference>
<reference evidence="3" key="1">
    <citation type="submission" date="2019-09" db="EMBL/GenBank/DDBJ databases">
        <title>Draft genome information of white flower Hibiscus syriacus.</title>
        <authorList>
            <person name="Kim Y.-M."/>
        </authorList>
    </citation>
    <scope>NUCLEOTIDE SEQUENCE [LARGE SCALE GENOMIC DNA]</scope>
    <source>
        <strain evidence="3">YM2019G1</strain>
    </source>
</reference>
<keyword evidence="3" id="KW-0645">Protease</keyword>
<organism evidence="3 4">
    <name type="scientific">Hibiscus syriacus</name>
    <name type="common">Rose of Sharon</name>
    <dbReference type="NCBI Taxonomy" id="106335"/>
    <lineage>
        <taxon>Eukaryota</taxon>
        <taxon>Viridiplantae</taxon>
        <taxon>Streptophyta</taxon>
        <taxon>Embryophyta</taxon>
        <taxon>Tracheophyta</taxon>
        <taxon>Spermatophyta</taxon>
        <taxon>Magnoliopsida</taxon>
        <taxon>eudicotyledons</taxon>
        <taxon>Gunneridae</taxon>
        <taxon>Pentapetalae</taxon>
        <taxon>rosids</taxon>
        <taxon>malvids</taxon>
        <taxon>Malvales</taxon>
        <taxon>Malvaceae</taxon>
        <taxon>Malvoideae</taxon>
        <taxon>Hibiscus</taxon>
    </lineage>
</organism>
<dbReference type="Gene3D" id="1.10.510.10">
    <property type="entry name" value="Transferase(Phosphotransferase) domain 1"/>
    <property type="match status" value="1"/>
</dbReference>
<dbReference type="PANTHER" id="PTHR42820:SF13">
    <property type="entry name" value="(-)-ISOPIPERITENOL_(-)-CARVEOL DEHYDROGENASE, MITOCHONDRIAL-LIKE"/>
    <property type="match status" value="1"/>
</dbReference>
<name>A0A6A2X9E1_HIBSY</name>
<keyword evidence="3" id="KW-0067">ATP-binding</keyword>
<feature type="transmembrane region" description="Helical" evidence="2">
    <location>
        <begin position="119"/>
        <end position="143"/>
    </location>
</feature>
<evidence type="ECO:0000256" key="1">
    <source>
        <dbReference type="ARBA" id="ARBA00006484"/>
    </source>
</evidence>